<dbReference type="STRING" id="698738.OLEAN_C29950"/>
<dbReference type="Gene3D" id="3.40.50.300">
    <property type="entry name" value="P-loop containing nucleotide triphosphate hydrolases"/>
    <property type="match status" value="1"/>
</dbReference>
<accession>R4YPT1</accession>
<comment type="catalytic activity">
    <reaction evidence="5">
        <text>3'-dephospho-CoA + ATP = ADP + CoA + H(+)</text>
        <dbReference type="Rhea" id="RHEA:18245"/>
        <dbReference type="ChEBI" id="CHEBI:15378"/>
        <dbReference type="ChEBI" id="CHEBI:30616"/>
        <dbReference type="ChEBI" id="CHEBI:57287"/>
        <dbReference type="ChEBI" id="CHEBI:57328"/>
        <dbReference type="ChEBI" id="CHEBI:456216"/>
        <dbReference type="EC" id="2.7.1.24"/>
    </reaction>
</comment>
<comment type="pathway">
    <text evidence="5">Cofactor biosynthesis; coenzyme A biosynthesis; CoA from (R)-pantothenate: step 5/5.</text>
</comment>
<evidence type="ECO:0000313" key="8">
    <source>
        <dbReference type="Proteomes" id="UP000032749"/>
    </source>
</evidence>
<dbReference type="EMBL" id="FO203512">
    <property type="protein sequence ID" value="CCK77171.1"/>
    <property type="molecule type" value="Genomic_DNA"/>
</dbReference>
<evidence type="ECO:0000256" key="2">
    <source>
        <dbReference type="ARBA" id="ARBA00022741"/>
    </source>
</evidence>
<dbReference type="CDD" id="cd02022">
    <property type="entry name" value="DPCK"/>
    <property type="match status" value="1"/>
</dbReference>
<sequence length="199" mass="22201">MKKLIIGLTGGIGSGKTAVSNRFKALGIHVVDADIAARTIVEPNQPAWHDIKDFFGPEVLLADHTLNRAWLRQQVFTDEAKRKQLEVFTHPRIRDEIIRDLISSTSAYTILASPLLIESGQVALVDNVIVVDVPEATQIERTCSRDDNDVEQVKRIIAAQISREKRLTHADWVIDNSLPLETLDTRVEALHQALLTNGQ</sequence>
<keyword evidence="2 5" id="KW-0547">Nucleotide-binding</keyword>
<comment type="function">
    <text evidence="5">Catalyzes the phosphorylation of the 3'-hydroxyl group of dephosphocoenzyme A to form coenzyme A.</text>
</comment>
<feature type="binding site" evidence="5">
    <location>
        <begin position="13"/>
        <end position="18"/>
    </location>
    <ligand>
        <name>ATP</name>
        <dbReference type="ChEBI" id="CHEBI:30616"/>
    </ligand>
</feature>
<dbReference type="AlphaFoldDB" id="R4YPT1"/>
<comment type="similarity">
    <text evidence="1 5">Belongs to the CoaE family.</text>
</comment>
<dbReference type="GO" id="GO:0015937">
    <property type="term" value="P:coenzyme A biosynthetic process"/>
    <property type="evidence" value="ECO:0007669"/>
    <property type="project" value="UniProtKB-UniRule"/>
</dbReference>
<keyword evidence="5 7" id="KW-0808">Transferase</keyword>
<dbReference type="PATRIC" id="fig|698738.3.peg.3110"/>
<dbReference type="GO" id="GO:0005737">
    <property type="term" value="C:cytoplasm"/>
    <property type="evidence" value="ECO:0007669"/>
    <property type="project" value="UniProtKB-SubCell"/>
</dbReference>
<dbReference type="PANTHER" id="PTHR10695:SF46">
    <property type="entry name" value="BIFUNCTIONAL COENZYME A SYNTHASE-RELATED"/>
    <property type="match status" value="1"/>
</dbReference>
<dbReference type="GO" id="GO:0005524">
    <property type="term" value="F:ATP binding"/>
    <property type="evidence" value="ECO:0007669"/>
    <property type="project" value="UniProtKB-UniRule"/>
</dbReference>
<dbReference type="SUPFAM" id="SSF52540">
    <property type="entry name" value="P-loop containing nucleoside triphosphate hydrolases"/>
    <property type="match status" value="1"/>
</dbReference>
<keyword evidence="5" id="KW-0963">Cytoplasm</keyword>
<keyword evidence="4 5" id="KW-0173">Coenzyme A biosynthesis</keyword>
<protein>
    <recommendedName>
        <fullName evidence="5 6">Dephospho-CoA kinase</fullName>
        <ecNumber evidence="5 6">2.7.1.24</ecNumber>
    </recommendedName>
    <alternativeName>
        <fullName evidence="5">Dephosphocoenzyme A kinase</fullName>
    </alternativeName>
</protein>
<dbReference type="Pfam" id="PF01121">
    <property type="entry name" value="CoaE"/>
    <property type="match status" value="1"/>
</dbReference>
<evidence type="ECO:0000256" key="6">
    <source>
        <dbReference type="NCBIfam" id="TIGR00152"/>
    </source>
</evidence>
<keyword evidence="8" id="KW-1185">Reference proteome</keyword>
<dbReference type="OrthoDB" id="9812943at2"/>
<comment type="subcellular location">
    <subcellularLocation>
        <location evidence="5">Cytoplasm</location>
    </subcellularLocation>
</comment>
<keyword evidence="3 5" id="KW-0067">ATP-binding</keyword>
<dbReference type="UniPathway" id="UPA00241">
    <property type="reaction ID" value="UER00356"/>
</dbReference>
<reference evidence="7 8" key="1">
    <citation type="journal article" date="2013" name="Nat. Commun.">
        <title>Genome sequence and functional genomic analysis of the oil-degrading bacterium Oleispira antarctica.</title>
        <authorList>
            <person name="Kube M."/>
            <person name="Chernikova T.N."/>
            <person name="Al-Ramahi Y."/>
            <person name="Beloqui A."/>
            <person name="Lopez-Cortez N."/>
            <person name="Guazzaroni M.E."/>
            <person name="Heipieper H.J."/>
            <person name="Klages S."/>
            <person name="Kotsyurbenko O.R."/>
            <person name="Langer I."/>
            <person name="Nechitaylo T.Y."/>
            <person name="Lunsdorf H."/>
            <person name="Fernandez M."/>
            <person name="Juarez S."/>
            <person name="Ciordia S."/>
            <person name="Singer A."/>
            <person name="Kagan O."/>
            <person name="Egorova O."/>
            <person name="Petit P.A."/>
            <person name="Stogios P."/>
            <person name="Kim Y."/>
            <person name="Tchigvintsev A."/>
            <person name="Flick R."/>
            <person name="Denaro R."/>
            <person name="Genovese M."/>
            <person name="Albar J.P."/>
            <person name="Reva O.N."/>
            <person name="Martinez-Gomariz M."/>
            <person name="Tran H."/>
            <person name="Ferrer M."/>
            <person name="Savchenko A."/>
            <person name="Yakunin A.F."/>
            <person name="Yakimov M.M."/>
            <person name="Golyshina O.V."/>
            <person name="Reinhardt R."/>
            <person name="Golyshin P.N."/>
        </authorList>
    </citation>
    <scope>NUCLEOTIDE SEQUENCE [LARGE SCALE GENOMIC DNA]</scope>
</reference>
<dbReference type="Proteomes" id="UP000032749">
    <property type="component" value="Chromosome"/>
</dbReference>
<evidence type="ECO:0000256" key="3">
    <source>
        <dbReference type="ARBA" id="ARBA00022840"/>
    </source>
</evidence>
<evidence type="ECO:0000313" key="7">
    <source>
        <dbReference type="EMBL" id="CCK77171.1"/>
    </source>
</evidence>
<dbReference type="InterPro" id="IPR027417">
    <property type="entry name" value="P-loop_NTPase"/>
</dbReference>
<proteinExistence type="inferred from homology"/>
<dbReference type="EC" id="2.7.1.24" evidence="5 6"/>
<dbReference type="PANTHER" id="PTHR10695">
    <property type="entry name" value="DEPHOSPHO-COA KINASE-RELATED"/>
    <property type="match status" value="1"/>
</dbReference>
<dbReference type="KEGG" id="oai:OLEAN_C29950"/>
<evidence type="ECO:0000256" key="5">
    <source>
        <dbReference type="HAMAP-Rule" id="MF_00376"/>
    </source>
</evidence>
<organism evidence="7 8">
    <name type="scientific">Oleispira antarctica RB-8</name>
    <dbReference type="NCBI Taxonomy" id="698738"/>
    <lineage>
        <taxon>Bacteria</taxon>
        <taxon>Pseudomonadati</taxon>
        <taxon>Pseudomonadota</taxon>
        <taxon>Gammaproteobacteria</taxon>
        <taxon>Oceanospirillales</taxon>
        <taxon>Oceanospirillaceae</taxon>
        <taxon>Oleispira</taxon>
    </lineage>
</organism>
<gene>
    <name evidence="5 7" type="primary">coaE</name>
    <name evidence="7" type="ORF">OLEAN_C29950</name>
</gene>
<evidence type="ECO:0000256" key="4">
    <source>
        <dbReference type="ARBA" id="ARBA00022993"/>
    </source>
</evidence>
<dbReference type="GO" id="GO:0004140">
    <property type="term" value="F:dephospho-CoA kinase activity"/>
    <property type="evidence" value="ECO:0007669"/>
    <property type="project" value="UniProtKB-UniRule"/>
</dbReference>
<name>R4YPT1_OLEAN</name>
<dbReference type="InterPro" id="IPR001977">
    <property type="entry name" value="Depp_CoAkinase"/>
</dbReference>
<dbReference type="PROSITE" id="PS51219">
    <property type="entry name" value="DPCK"/>
    <property type="match status" value="1"/>
</dbReference>
<dbReference type="HOGENOM" id="CLU_057180_1_2_6"/>
<evidence type="ECO:0000256" key="1">
    <source>
        <dbReference type="ARBA" id="ARBA00009018"/>
    </source>
</evidence>
<dbReference type="HAMAP" id="MF_00376">
    <property type="entry name" value="Dephospho_CoA_kinase"/>
    <property type="match status" value="1"/>
</dbReference>
<dbReference type="NCBIfam" id="TIGR00152">
    <property type="entry name" value="dephospho-CoA kinase"/>
    <property type="match status" value="1"/>
</dbReference>
<keyword evidence="5 7" id="KW-0418">Kinase</keyword>